<proteinExistence type="predicted"/>
<evidence type="ECO:0000313" key="1">
    <source>
        <dbReference type="EMBL" id="EJP61491.1"/>
    </source>
</evidence>
<gene>
    <name evidence="1" type="ORF">BBA_09570</name>
</gene>
<dbReference type="EMBL" id="JH725207">
    <property type="protein sequence ID" value="EJP61491.1"/>
    <property type="molecule type" value="Genomic_DNA"/>
</dbReference>
<dbReference type="AlphaFoldDB" id="J5JC61"/>
<evidence type="ECO:0000313" key="2">
    <source>
        <dbReference type="Proteomes" id="UP000002762"/>
    </source>
</evidence>
<protein>
    <submittedName>
        <fullName evidence="1">Uncharacterized protein</fullName>
    </submittedName>
</protein>
<sequence>MSSLSNAIHGQYGLQNFKAEDLKLTEDVDEAVFLRFYQFAYAGSYEGFAPDDASATENTVMTGDSAERAKPTRFACNINASYIAAAAGWADRNACCDLSSQKRMDTIVKFIDGESSHVEFPAQGQQRRLQVQSQGLSCGNDLIGHARVWAFAQRLAHWVILVHTFMRTFERLVQHLYDNRATEGHAIRQLVAQFAACAAEDITTLSGWHELLRQFPAFAIDFAREVTRRLAEPKTCAKEKMETDARGAL</sequence>
<reference evidence="1 2" key="1">
    <citation type="journal article" date="2012" name="Sci. Rep.">
        <title>Genomic perspectives on the evolution of fungal entomopathogenicity in Beauveria bassiana.</title>
        <authorList>
            <person name="Xiao G."/>
            <person name="Ying S.H."/>
            <person name="Zheng P."/>
            <person name="Wang Z.L."/>
            <person name="Zhang S."/>
            <person name="Xie X.Q."/>
            <person name="Shang Y."/>
            <person name="St Leger R.J."/>
            <person name="Zhao G.P."/>
            <person name="Wang C."/>
            <person name="Feng M.G."/>
        </authorList>
    </citation>
    <scope>NUCLEOTIDE SEQUENCE [LARGE SCALE GENOMIC DNA]</scope>
    <source>
        <strain evidence="1 2">ARSEF 2860</strain>
    </source>
</reference>
<dbReference type="RefSeq" id="XP_008602889.1">
    <property type="nucleotide sequence ID" value="XM_008604667.1"/>
</dbReference>
<dbReference type="Proteomes" id="UP000002762">
    <property type="component" value="Unassembled WGS sequence"/>
</dbReference>
<dbReference type="GeneID" id="19892582"/>
<dbReference type="InParanoid" id="J5JC61"/>
<dbReference type="HOGENOM" id="CLU_1115574_0_0_1"/>
<keyword evidence="2" id="KW-1185">Reference proteome</keyword>
<accession>J5JC61</accession>
<name>J5JC61_BEAB2</name>
<organism evidence="1 2">
    <name type="scientific">Beauveria bassiana (strain ARSEF 2860)</name>
    <name type="common">White muscardine disease fungus</name>
    <name type="synonym">Tritirachium shiotae</name>
    <dbReference type="NCBI Taxonomy" id="655819"/>
    <lineage>
        <taxon>Eukaryota</taxon>
        <taxon>Fungi</taxon>
        <taxon>Dikarya</taxon>
        <taxon>Ascomycota</taxon>
        <taxon>Pezizomycotina</taxon>
        <taxon>Sordariomycetes</taxon>
        <taxon>Hypocreomycetidae</taxon>
        <taxon>Hypocreales</taxon>
        <taxon>Cordycipitaceae</taxon>
        <taxon>Beauveria</taxon>
    </lineage>
</organism>